<evidence type="ECO:0000256" key="1">
    <source>
        <dbReference type="ARBA" id="ARBA00001947"/>
    </source>
</evidence>
<dbReference type="Pfam" id="PF08240">
    <property type="entry name" value="ADH_N"/>
    <property type="match status" value="1"/>
</dbReference>
<dbReference type="CDD" id="cd05285">
    <property type="entry name" value="sorbitol_DH"/>
    <property type="match status" value="1"/>
</dbReference>
<evidence type="ECO:0000256" key="5">
    <source>
        <dbReference type="ARBA" id="ARBA00023002"/>
    </source>
</evidence>
<evidence type="ECO:0000313" key="9">
    <source>
        <dbReference type="EMBL" id="PYG88167.1"/>
    </source>
</evidence>
<dbReference type="InterPro" id="IPR013149">
    <property type="entry name" value="ADH-like_C"/>
</dbReference>
<dbReference type="SUPFAM" id="SSF51735">
    <property type="entry name" value="NAD(P)-binding Rossmann-fold domains"/>
    <property type="match status" value="1"/>
</dbReference>
<evidence type="ECO:0000313" key="10">
    <source>
        <dbReference type="Proteomes" id="UP000248132"/>
    </source>
</evidence>
<keyword evidence="3 7" id="KW-0479">Metal-binding</keyword>
<evidence type="ECO:0000259" key="8">
    <source>
        <dbReference type="SMART" id="SM00829"/>
    </source>
</evidence>
<dbReference type="PROSITE" id="PS00059">
    <property type="entry name" value="ADH_ZINC"/>
    <property type="match status" value="1"/>
</dbReference>
<dbReference type="AlphaFoldDB" id="A0A318XLG2"/>
<proteinExistence type="inferred from homology"/>
<dbReference type="GO" id="GO:0008270">
    <property type="term" value="F:zinc ion binding"/>
    <property type="evidence" value="ECO:0007669"/>
    <property type="project" value="InterPro"/>
</dbReference>
<keyword evidence="10" id="KW-1185">Reference proteome</keyword>
<dbReference type="InterPro" id="IPR036291">
    <property type="entry name" value="NAD(P)-bd_dom_sf"/>
</dbReference>
<comment type="caution">
    <text evidence="9">The sequence shown here is derived from an EMBL/GenBank/DDBJ whole genome shotgun (WGS) entry which is preliminary data.</text>
</comment>
<dbReference type="InterPro" id="IPR020843">
    <property type="entry name" value="ER"/>
</dbReference>
<dbReference type="RefSeq" id="WP_110461553.1">
    <property type="nucleotide sequence ID" value="NZ_QKMR01000007.1"/>
</dbReference>
<dbReference type="PANTHER" id="PTHR43161:SF9">
    <property type="entry name" value="SORBITOL DEHYDROGENASE"/>
    <property type="match status" value="1"/>
</dbReference>
<accession>A0A318XLG2</accession>
<dbReference type="Gene3D" id="3.90.180.10">
    <property type="entry name" value="Medium-chain alcohol dehydrogenases, catalytic domain"/>
    <property type="match status" value="1"/>
</dbReference>
<dbReference type="SUPFAM" id="SSF50129">
    <property type="entry name" value="GroES-like"/>
    <property type="match status" value="1"/>
</dbReference>
<gene>
    <name evidence="9" type="ORF">LY28_01498</name>
</gene>
<dbReference type="OrthoDB" id="9769198at2"/>
<dbReference type="Gene3D" id="3.40.50.720">
    <property type="entry name" value="NAD(P)-binding Rossmann-like Domain"/>
    <property type="match status" value="1"/>
</dbReference>
<comment type="cofactor">
    <cofactor evidence="1 7">
        <name>Zn(2+)</name>
        <dbReference type="ChEBI" id="CHEBI:29105"/>
    </cofactor>
</comment>
<dbReference type="SMART" id="SM00829">
    <property type="entry name" value="PKS_ER"/>
    <property type="match status" value="1"/>
</dbReference>
<dbReference type="InterPro" id="IPR045306">
    <property type="entry name" value="SDH-like"/>
</dbReference>
<reference evidence="9 10" key="1">
    <citation type="submission" date="2018-06" db="EMBL/GenBank/DDBJ databases">
        <title>Genomic Encyclopedia of Type Strains, Phase I: the one thousand microbial genomes (KMG-I) project.</title>
        <authorList>
            <person name="Kyrpides N."/>
        </authorList>
    </citation>
    <scope>NUCLEOTIDE SEQUENCE [LARGE SCALE GENOMIC DNA]</scope>
    <source>
        <strain evidence="9 10">DSM 19573</strain>
    </source>
</reference>
<organism evidence="9 10">
    <name type="scientific">Ruminiclostridium sufflavum DSM 19573</name>
    <dbReference type="NCBI Taxonomy" id="1121337"/>
    <lineage>
        <taxon>Bacteria</taxon>
        <taxon>Bacillati</taxon>
        <taxon>Bacillota</taxon>
        <taxon>Clostridia</taxon>
        <taxon>Eubacteriales</taxon>
        <taxon>Oscillospiraceae</taxon>
        <taxon>Ruminiclostridium</taxon>
    </lineage>
</organism>
<dbReference type="EMBL" id="QKMR01000007">
    <property type="protein sequence ID" value="PYG88167.1"/>
    <property type="molecule type" value="Genomic_DNA"/>
</dbReference>
<evidence type="ECO:0000256" key="2">
    <source>
        <dbReference type="ARBA" id="ARBA00008072"/>
    </source>
</evidence>
<dbReference type="InterPro" id="IPR013154">
    <property type="entry name" value="ADH-like_N"/>
</dbReference>
<dbReference type="FunFam" id="3.40.50.720:FF:000068">
    <property type="entry name" value="Sorbitol dehydrogenase"/>
    <property type="match status" value="1"/>
</dbReference>
<name>A0A318XLG2_9FIRM</name>
<keyword evidence="5" id="KW-0560">Oxidoreductase</keyword>
<feature type="domain" description="Enoyl reductase (ER)" evidence="8">
    <location>
        <begin position="12"/>
        <end position="339"/>
    </location>
</feature>
<evidence type="ECO:0000256" key="3">
    <source>
        <dbReference type="ARBA" id="ARBA00022723"/>
    </source>
</evidence>
<dbReference type="InterPro" id="IPR011032">
    <property type="entry name" value="GroES-like_sf"/>
</dbReference>
<dbReference type="GO" id="GO:0016616">
    <property type="term" value="F:oxidoreductase activity, acting on the CH-OH group of donors, NAD or NADP as acceptor"/>
    <property type="evidence" value="ECO:0007669"/>
    <property type="project" value="InterPro"/>
</dbReference>
<dbReference type="Pfam" id="PF00107">
    <property type="entry name" value="ADH_zinc_N"/>
    <property type="match status" value="1"/>
</dbReference>
<keyword evidence="4 7" id="KW-0862">Zinc</keyword>
<comment type="similarity">
    <text evidence="2 7">Belongs to the zinc-containing alcohol dehydrogenase family.</text>
</comment>
<dbReference type="PANTHER" id="PTHR43161">
    <property type="entry name" value="SORBITOL DEHYDROGENASE"/>
    <property type="match status" value="1"/>
</dbReference>
<evidence type="ECO:0000256" key="4">
    <source>
        <dbReference type="ARBA" id="ARBA00022833"/>
    </source>
</evidence>
<sequence length="345" mass="36893">MENRAIVMTEIGHFEEKDVPMPKVKSGDVLVKIEYVGICGSDVHFFESGHCGASTCTVPFILGHEVAGTVIEVGENVTTHKVGDRVALEPGQTCGKCEFCKTGHYNLCEDVVFFATPPYDGALMKYVAYPAHMAFILPENVSTMEGALVEPLSVGIHAAMQGGVKLGSTVMVNGTGCIGLVTLLAAKAAGASQIIVSDVFNKRLEKAVSLGATHIINAAEEDVPGKVAEYTGGRGVDIVFETSGNIKSIGQTIDNVRRGGTVVMIGYSPADEVGYNFGKLIDKEVTIKSVFRYRNIYPTAIQAISSGSICIKNIVTHEFDFENSYEAFVSVSNNKQDVIKGVIKL</sequence>
<evidence type="ECO:0000256" key="6">
    <source>
        <dbReference type="ARBA" id="ARBA00023027"/>
    </source>
</evidence>
<evidence type="ECO:0000256" key="7">
    <source>
        <dbReference type="RuleBase" id="RU361277"/>
    </source>
</evidence>
<protein>
    <submittedName>
        <fullName evidence="9">L-iditol 2-dehydrogenase</fullName>
    </submittedName>
</protein>
<dbReference type="Proteomes" id="UP000248132">
    <property type="component" value="Unassembled WGS sequence"/>
</dbReference>
<keyword evidence="6" id="KW-0520">NAD</keyword>
<dbReference type="InterPro" id="IPR002328">
    <property type="entry name" value="ADH_Zn_CS"/>
</dbReference>